<protein>
    <submittedName>
        <fullName evidence="2">Uncharacterized protein</fullName>
    </submittedName>
</protein>
<sequence length="155" mass="17045">MSLDTQFGLVLTEETVQLSDLFCPNSQQKIVFPLAVQVLNSMAYFISLPSVNLVERRFWMRNWLPPAVDRIPPLPALVASLGLEDAGREDEGGKGWTIGPKLMAVRPAILVFLTSGLFNRPVSGRIDLAAVNVRPGSFGFESAGHAQIQKHHRHG</sequence>
<organism evidence="2 3">
    <name type="scientific">Guyanagaster necrorhizus</name>
    <dbReference type="NCBI Taxonomy" id="856835"/>
    <lineage>
        <taxon>Eukaryota</taxon>
        <taxon>Fungi</taxon>
        <taxon>Dikarya</taxon>
        <taxon>Basidiomycota</taxon>
        <taxon>Agaricomycotina</taxon>
        <taxon>Agaricomycetes</taxon>
        <taxon>Agaricomycetidae</taxon>
        <taxon>Agaricales</taxon>
        <taxon>Marasmiineae</taxon>
        <taxon>Physalacriaceae</taxon>
        <taxon>Guyanagaster</taxon>
    </lineage>
</organism>
<proteinExistence type="predicted"/>
<dbReference type="EMBL" id="MU250610">
    <property type="protein sequence ID" value="KAG7439170.1"/>
    <property type="molecule type" value="Genomic_DNA"/>
</dbReference>
<dbReference type="EMBL" id="MU250610">
    <property type="protein sequence ID" value="KAG7439182.1"/>
    <property type="molecule type" value="Genomic_DNA"/>
</dbReference>
<evidence type="ECO:0000313" key="2">
    <source>
        <dbReference type="EMBL" id="KAG7439182.1"/>
    </source>
</evidence>
<dbReference type="RefSeq" id="XP_043032674.1">
    <property type="nucleotide sequence ID" value="XM_043179703.1"/>
</dbReference>
<gene>
    <name evidence="1" type="ORF">BT62DRAFT_1081745</name>
    <name evidence="2" type="ORF">BT62DRAFT_1081755</name>
</gene>
<reference evidence="2" key="1">
    <citation type="submission" date="2020-11" db="EMBL/GenBank/DDBJ databases">
        <title>Adaptations for nitrogen fixation in a non-lichenized fungal sporocarp promotes dispersal by wood-feeding termites.</title>
        <authorList>
            <consortium name="DOE Joint Genome Institute"/>
            <person name="Koch R.A."/>
            <person name="Yoon G."/>
            <person name="Arayal U."/>
            <person name="Lail K."/>
            <person name="Amirebrahimi M."/>
            <person name="Labutti K."/>
            <person name="Lipzen A."/>
            <person name="Riley R."/>
            <person name="Barry K."/>
            <person name="Henrissat B."/>
            <person name="Grigoriev I.V."/>
            <person name="Herr J.R."/>
            <person name="Aime M.C."/>
        </authorList>
    </citation>
    <scope>NUCLEOTIDE SEQUENCE</scope>
    <source>
        <strain evidence="2">MCA 3950</strain>
    </source>
</reference>
<name>A0A9P7VEP1_9AGAR</name>
<comment type="caution">
    <text evidence="2">The sequence shown here is derived from an EMBL/GenBank/DDBJ whole genome shotgun (WGS) entry which is preliminary data.</text>
</comment>
<keyword evidence="3" id="KW-1185">Reference proteome</keyword>
<dbReference type="AlphaFoldDB" id="A0A9P7VEP1"/>
<evidence type="ECO:0000313" key="3">
    <source>
        <dbReference type="Proteomes" id="UP000812287"/>
    </source>
</evidence>
<evidence type="ECO:0000313" key="1">
    <source>
        <dbReference type="EMBL" id="KAG7439170.1"/>
    </source>
</evidence>
<accession>A0A9P7VEP1</accession>
<dbReference type="Proteomes" id="UP000812287">
    <property type="component" value="Unassembled WGS sequence"/>
</dbReference>
<dbReference type="GeneID" id="66101997"/>